<proteinExistence type="predicted"/>
<evidence type="ECO:0000259" key="2">
    <source>
        <dbReference type="Pfam" id="PF18964"/>
    </source>
</evidence>
<dbReference type="Proteomes" id="UP001292216">
    <property type="component" value="Unassembled WGS sequence"/>
</dbReference>
<evidence type="ECO:0000313" key="4">
    <source>
        <dbReference type="Proteomes" id="UP001292216"/>
    </source>
</evidence>
<feature type="region of interest" description="Disordered" evidence="1">
    <location>
        <begin position="289"/>
        <end position="318"/>
    </location>
</feature>
<evidence type="ECO:0000256" key="1">
    <source>
        <dbReference type="SAM" id="MobiDB-lite"/>
    </source>
</evidence>
<accession>A0ABU5PL13</accession>
<comment type="caution">
    <text evidence="3">The sequence shown here is derived from an EMBL/GenBank/DDBJ whole genome shotgun (WGS) entry which is preliminary data.</text>
</comment>
<organism evidence="3 4">
    <name type="scientific">Paenibacillus phoenicis</name>
    <dbReference type="NCBI Taxonomy" id="554117"/>
    <lineage>
        <taxon>Bacteria</taxon>
        <taxon>Bacillati</taxon>
        <taxon>Bacillota</taxon>
        <taxon>Bacilli</taxon>
        <taxon>Bacillales</taxon>
        <taxon>Paenibacillaceae</taxon>
        <taxon>Paenibacillus</taxon>
    </lineage>
</organism>
<feature type="domain" description="DUF5704" evidence="2">
    <location>
        <begin position="336"/>
        <end position="518"/>
    </location>
</feature>
<keyword evidence="4" id="KW-1185">Reference proteome</keyword>
<dbReference type="InterPro" id="IPR043759">
    <property type="entry name" value="DUF5704"/>
</dbReference>
<dbReference type="Pfam" id="PF18964">
    <property type="entry name" value="DUF5704"/>
    <property type="match status" value="1"/>
</dbReference>
<protein>
    <submittedName>
        <fullName evidence="3">DUF5704 domain-containing protein</fullName>
    </submittedName>
</protein>
<feature type="compositionally biased region" description="Polar residues" evidence="1">
    <location>
        <begin position="396"/>
        <end position="407"/>
    </location>
</feature>
<name>A0ABU5PL13_9BACL</name>
<evidence type="ECO:0000313" key="3">
    <source>
        <dbReference type="EMBL" id="MEA3570633.1"/>
    </source>
</evidence>
<sequence length="1087" mass="119806">MEQTGQYPPNPAPGTPVTTFFEVPEAKVTKALTDNGLEGIKQNDQLYLYAIMTVTRNGTQIGGPYYTLDAIKKAQPWAHPDDLDNYFGIPVTYDSPSFPVDIVCKTEAGMVITDPSCTFRKGEFLAGEEIEHTFAETLESNGKSYEIVRSYVVSKNNPEKKQYVREIGQDNLLDRHISVFISGADIVAEYRESTSLVTVTSRIEAPAEVAGSVNEVEGDFIFEAKSPKSLKSYEITSIQNAALTQPADKSGTLTGTSATKTLPIKIPFTSGNSVTVKITVVVKDVDGNMSDSTSNHTVRKPGSDGRPTPGDSKEASVMDPEVSAVIQADARGAEKFDVLKGIPTSESLYVNALAKSYLYRNTFLEMIGTKSYPIQVSKTYTLRWTEQVSGPPDENGNPTTRTVSRSDTQTVTKNYTVQRKYSFWLIDRLEVYSIQKANFTNYALPSGGVTLQPAGYTPPSVSAAHDASLNAHITDPVYSNVRLPGETISGGSSRPSVPNEDWKSEAEEAVGKIKVKNDSLVFNGGTIMDNRVVEEKAPTPGAIPAPTTIGQYVLYGSGYVIDSSKTNKANQPSSGNISYALIKGIGGGENKSFPIKGINPVTVHTPVVNYASVSDDQAHNQKTKPTAGRSALILDRPFTVTVPTSGQHREIKGYGNRDYAKYTRDKQVWFPFDVYAADRKTFIPKETWTSIPVAQTKTTFYLPVWVDEGQYEVLFRTFAENCPSGFTTQMNANLDLSHHVATQVVPVEVIGRLYDFRITDIADFQWETVFRKQKGSATPTGNAYWVGMKDIDGAARGNKQPFTLPVRQGSHPETGKKNVAVKTGYHVKFEVMTKGNMFGSGDGIRITPTFYFVDRQGKKRQEVDLYYHSDTKKFVRVGSSEDVERRNITLDTRLRNVAKQELMDTAGSLWALNGSSGTKQSFINQYLKSAQKPTYVGGYDIMLLPSQLRTFVGNMNVPSGVNAARANASVQHWFGEYSIPAAAYAVPKGFNLAEYGRKNGLNDKSSIFLRDGYIIVNFNLETIRNKDLNNPHLQYIHGPLNNQWQMEGFQRSFTDPYGVTFQLKDGDAVFYHANLSSYDDYGTGGTH</sequence>
<feature type="region of interest" description="Disordered" evidence="1">
    <location>
        <begin position="387"/>
        <end position="407"/>
    </location>
</feature>
<dbReference type="EMBL" id="JAYERP010000001">
    <property type="protein sequence ID" value="MEA3570633.1"/>
    <property type="molecule type" value="Genomic_DNA"/>
</dbReference>
<dbReference type="RefSeq" id="WP_127575953.1">
    <property type="nucleotide sequence ID" value="NZ_CBCSKM010000010.1"/>
</dbReference>
<feature type="region of interest" description="Disordered" evidence="1">
    <location>
        <begin position="485"/>
        <end position="505"/>
    </location>
</feature>
<gene>
    <name evidence="3" type="ORF">U9M73_11550</name>
</gene>
<reference evidence="3 4" key="1">
    <citation type="submission" date="2023-12" db="EMBL/GenBank/DDBJ databases">
        <title>Whole genome sequencing of Paenibacillus phoenicis isolated from the Phoenix Mars Lander spacecraft assembly facility.</title>
        <authorList>
            <person name="Garcia A."/>
            <person name="Venkateswaran K."/>
        </authorList>
    </citation>
    <scope>NUCLEOTIDE SEQUENCE [LARGE SCALE GENOMIC DNA]</scope>
    <source>
        <strain evidence="3 4">3PO2SA</strain>
    </source>
</reference>